<dbReference type="EMBL" id="LT635764">
    <property type="protein sequence ID" value="SGZ48646.1"/>
    <property type="molecule type" value="Genomic_DNA"/>
</dbReference>
<organism evidence="1 2">
    <name type="scientific">Sungouiella intermedia</name>
    <dbReference type="NCBI Taxonomy" id="45354"/>
    <lineage>
        <taxon>Eukaryota</taxon>
        <taxon>Fungi</taxon>
        <taxon>Dikarya</taxon>
        <taxon>Ascomycota</taxon>
        <taxon>Saccharomycotina</taxon>
        <taxon>Pichiomycetes</taxon>
        <taxon>Metschnikowiaceae</taxon>
        <taxon>Sungouiella</taxon>
    </lineage>
</organism>
<evidence type="ECO:0000313" key="2">
    <source>
        <dbReference type="Proteomes" id="UP000182259"/>
    </source>
</evidence>
<reference evidence="1 2" key="1">
    <citation type="submission" date="2016-10" db="EMBL/GenBank/DDBJ databases">
        <authorList>
            <person name="de Groot N.N."/>
        </authorList>
    </citation>
    <scope>NUCLEOTIDE SEQUENCE [LARGE SCALE GENOMIC DNA]</scope>
    <source>
        <strain evidence="1 2">PYCC 4715</strain>
    </source>
</reference>
<sequence>MFTPRLLPTRAAASSFRRAYTIYSKNDQIYLHDVNGKIAASFSKDPKDMVIGYLNSKTMNPEQFQPNKDFLKLLNSNIHDKVTEDFTFIMEAGANADTYMPIYDFREIPRFGRTPEVDSIFGYVRVSSDGKIIPKSYEPNDMYRLCNGAGLVKLSNYMLEQIQEAVKSN</sequence>
<evidence type="ECO:0000313" key="1">
    <source>
        <dbReference type="EMBL" id="SGZ48646.1"/>
    </source>
</evidence>
<dbReference type="PANTHER" id="PTHR37331">
    <property type="entry name" value="YALI0F11671P"/>
    <property type="match status" value="1"/>
</dbReference>
<dbReference type="Proteomes" id="UP000182259">
    <property type="component" value="Chromosome I"/>
</dbReference>
<name>A0A1L0BAY5_9ASCO</name>
<proteinExistence type="predicted"/>
<dbReference type="PANTHER" id="PTHR37331:SF1">
    <property type="entry name" value="YALI0F11671P"/>
    <property type="match status" value="1"/>
</dbReference>
<accession>A0A1L0BAY5</accession>
<protein>
    <submittedName>
        <fullName evidence="1">CIC11C00000003068</fullName>
    </submittedName>
</protein>
<dbReference type="AlphaFoldDB" id="A0A1L0BAY5"/>
<gene>
    <name evidence="1" type="ORF">SAMEA4029009_CIC11G00000003068</name>
</gene>